<evidence type="ECO:0000256" key="10">
    <source>
        <dbReference type="ARBA" id="ARBA00023201"/>
    </source>
</evidence>
<evidence type="ECO:0000256" key="9">
    <source>
        <dbReference type="ARBA" id="ARBA00023136"/>
    </source>
</evidence>
<keyword evidence="17" id="KW-1185">Reference proteome</keyword>
<evidence type="ECO:0000256" key="14">
    <source>
        <dbReference type="SAM" id="Phobius"/>
    </source>
</evidence>
<dbReference type="PRINTS" id="PR00119">
    <property type="entry name" value="CATATPASE"/>
</dbReference>
<dbReference type="GO" id="GO:0016887">
    <property type="term" value="F:ATP hydrolysis activity"/>
    <property type="evidence" value="ECO:0007669"/>
    <property type="project" value="InterPro"/>
</dbReference>
<dbReference type="Gene3D" id="1.20.1110.10">
    <property type="entry name" value="Calcium-transporting ATPase, transmembrane domain"/>
    <property type="match status" value="1"/>
</dbReference>
<dbReference type="HOGENOM" id="CLU_002360_3_3_1"/>
<dbReference type="Proteomes" id="UP000001449">
    <property type="component" value="Chromosome 6"/>
</dbReference>
<keyword evidence="2" id="KW-1003">Cell membrane</keyword>
<proteinExistence type="predicted"/>
<evidence type="ECO:0000256" key="3">
    <source>
        <dbReference type="ARBA" id="ARBA00022692"/>
    </source>
</evidence>
<dbReference type="RefSeq" id="XP_002290907.1">
    <property type="nucleotide sequence ID" value="XM_002290871.1"/>
</dbReference>
<dbReference type="FunFam" id="3.40.1110.10:FF:000242">
    <property type="entry name" value="Cation transporting ATPase"/>
    <property type="match status" value="1"/>
</dbReference>
<evidence type="ECO:0000256" key="4">
    <source>
        <dbReference type="ARBA" id="ARBA00022741"/>
    </source>
</evidence>
<dbReference type="InterPro" id="IPR036412">
    <property type="entry name" value="HAD-like_sf"/>
</dbReference>
<feature type="non-terminal residue" evidence="16">
    <location>
        <position position="1"/>
    </location>
</feature>
<keyword evidence="8" id="KW-0915">Sodium</keyword>
<gene>
    <name evidence="16" type="ORF">THAPSDRAFT_262679</name>
</gene>
<dbReference type="SMART" id="SM00831">
    <property type="entry name" value="Cation_ATPase_N"/>
    <property type="match status" value="1"/>
</dbReference>
<dbReference type="PANTHER" id="PTHR43294">
    <property type="entry name" value="SODIUM/POTASSIUM-TRANSPORTING ATPASE SUBUNIT ALPHA"/>
    <property type="match status" value="1"/>
</dbReference>
<organism evidence="16 17">
    <name type="scientific">Thalassiosira pseudonana</name>
    <name type="common">Marine diatom</name>
    <name type="synonym">Cyclotella nana</name>
    <dbReference type="NCBI Taxonomy" id="35128"/>
    <lineage>
        <taxon>Eukaryota</taxon>
        <taxon>Sar</taxon>
        <taxon>Stramenopiles</taxon>
        <taxon>Ochrophyta</taxon>
        <taxon>Bacillariophyta</taxon>
        <taxon>Coscinodiscophyceae</taxon>
        <taxon>Thalassiosirophycidae</taxon>
        <taxon>Thalassiosirales</taxon>
        <taxon>Thalassiosiraceae</taxon>
        <taxon>Thalassiosira</taxon>
    </lineage>
</organism>
<dbReference type="InterPro" id="IPR008250">
    <property type="entry name" value="ATPase_P-typ_transduc_dom_A_sf"/>
</dbReference>
<dbReference type="PANTHER" id="PTHR43294:SF21">
    <property type="entry name" value="CATION TRANSPORTING ATPASE"/>
    <property type="match status" value="1"/>
</dbReference>
<dbReference type="InterPro" id="IPR004014">
    <property type="entry name" value="ATPase_P-typ_cation-transptr_N"/>
</dbReference>
<dbReference type="Pfam" id="PF00122">
    <property type="entry name" value="E1-E2_ATPase"/>
    <property type="match status" value="1"/>
</dbReference>
<accession>B8C4V7</accession>
<dbReference type="Gene3D" id="3.40.50.1000">
    <property type="entry name" value="HAD superfamily/HAD-like"/>
    <property type="match status" value="1"/>
</dbReference>
<evidence type="ECO:0000256" key="7">
    <source>
        <dbReference type="ARBA" id="ARBA00022989"/>
    </source>
</evidence>
<keyword evidence="5" id="KW-0067">ATP-binding</keyword>
<reference evidence="16 17" key="2">
    <citation type="journal article" date="2008" name="Nature">
        <title>The Phaeodactylum genome reveals the evolutionary history of diatom genomes.</title>
        <authorList>
            <person name="Bowler C."/>
            <person name="Allen A.E."/>
            <person name="Badger J.H."/>
            <person name="Grimwood J."/>
            <person name="Jabbari K."/>
            <person name="Kuo A."/>
            <person name="Maheswari U."/>
            <person name="Martens C."/>
            <person name="Maumus F."/>
            <person name="Otillar R.P."/>
            <person name="Rayko E."/>
            <person name="Salamov A."/>
            <person name="Vandepoele K."/>
            <person name="Beszteri B."/>
            <person name="Gruber A."/>
            <person name="Heijde M."/>
            <person name="Katinka M."/>
            <person name="Mock T."/>
            <person name="Valentin K."/>
            <person name="Verret F."/>
            <person name="Berges J.A."/>
            <person name="Brownlee C."/>
            <person name="Cadoret J.P."/>
            <person name="Chiovitti A."/>
            <person name="Choi C.J."/>
            <person name="Coesel S."/>
            <person name="De Martino A."/>
            <person name="Detter J.C."/>
            <person name="Durkin C."/>
            <person name="Falciatore A."/>
            <person name="Fournet J."/>
            <person name="Haruta M."/>
            <person name="Huysman M.J."/>
            <person name="Jenkins B.D."/>
            <person name="Jiroutova K."/>
            <person name="Jorgensen R.E."/>
            <person name="Joubert Y."/>
            <person name="Kaplan A."/>
            <person name="Kroger N."/>
            <person name="Kroth P.G."/>
            <person name="La Roche J."/>
            <person name="Lindquist E."/>
            <person name="Lommer M."/>
            <person name="Martin-Jezequel V."/>
            <person name="Lopez P.J."/>
            <person name="Lucas S."/>
            <person name="Mangogna M."/>
            <person name="McGinnis K."/>
            <person name="Medlin L.K."/>
            <person name="Montsant A."/>
            <person name="Oudot-Le Secq M.P."/>
            <person name="Napoli C."/>
            <person name="Obornik M."/>
            <person name="Parker M.S."/>
            <person name="Petit J.L."/>
            <person name="Porcel B.M."/>
            <person name="Poulsen N."/>
            <person name="Robison M."/>
            <person name="Rychlewski L."/>
            <person name="Rynearson T.A."/>
            <person name="Schmutz J."/>
            <person name="Shapiro H."/>
            <person name="Siaut M."/>
            <person name="Stanley M."/>
            <person name="Sussman M.R."/>
            <person name="Taylor A.R."/>
            <person name="Vardi A."/>
            <person name="von Dassow P."/>
            <person name="Vyverman W."/>
            <person name="Willis A."/>
            <person name="Wyrwicz L.S."/>
            <person name="Rokhsar D.S."/>
            <person name="Weissenbach J."/>
            <person name="Armbrust E.V."/>
            <person name="Green B.R."/>
            <person name="Van de Peer Y."/>
            <person name="Grigoriev I.V."/>
        </authorList>
    </citation>
    <scope>NUCLEOTIDE SEQUENCE [LARGE SCALE GENOMIC DNA]</scope>
    <source>
        <strain evidence="16 17">CCMP1335</strain>
    </source>
</reference>
<keyword evidence="10" id="KW-0813">Transport</keyword>
<evidence type="ECO:0000256" key="6">
    <source>
        <dbReference type="ARBA" id="ARBA00022967"/>
    </source>
</evidence>
<dbReference type="InterPro" id="IPR001757">
    <property type="entry name" value="P_typ_ATPase"/>
</dbReference>
<dbReference type="Pfam" id="PF00689">
    <property type="entry name" value="Cation_ATPase_C"/>
    <property type="match status" value="1"/>
</dbReference>
<reference evidence="16 17" key="1">
    <citation type="journal article" date="2004" name="Science">
        <title>The genome of the diatom Thalassiosira pseudonana: ecology, evolution, and metabolism.</title>
        <authorList>
            <person name="Armbrust E.V."/>
            <person name="Berges J.A."/>
            <person name="Bowler C."/>
            <person name="Green B.R."/>
            <person name="Martinez D."/>
            <person name="Putnam N.H."/>
            <person name="Zhou S."/>
            <person name="Allen A.E."/>
            <person name="Apt K.E."/>
            <person name="Bechner M."/>
            <person name="Brzezinski M.A."/>
            <person name="Chaal B.K."/>
            <person name="Chiovitti A."/>
            <person name="Davis A.K."/>
            <person name="Demarest M.S."/>
            <person name="Detter J.C."/>
            <person name="Glavina T."/>
            <person name="Goodstein D."/>
            <person name="Hadi M.Z."/>
            <person name="Hellsten U."/>
            <person name="Hildebrand M."/>
            <person name="Jenkins B.D."/>
            <person name="Jurka J."/>
            <person name="Kapitonov V.V."/>
            <person name="Kroger N."/>
            <person name="Lau W.W."/>
            <person name="Lane T.W."/>
            <person name="Larimer F.W."/>
            <person name="Lippmeier J.C."/>
            <person name="Lucas S."/>
            <person name="Medina M."/>
            <person name="Montsant A."/>
            <person name="Obornik M."/>
            <person name="Parker M.S."/>
            <person name="Palenik B."/>
            <person name="Pazour G.J."/>
            <person name="Richardson P.M."/>
            <person name="Rynearson T.A."/>
            <person name="Saito M.A."/>
            <person name="Schwartz D.C."/>
            <person name="Thamatrakoln K."/>
            <person name="Valentin K."/>
            <person name="Vardi A."/>
            <person name="Wilkerson F.P."/>
            <person name="Rokhsar D.S."/>
        </authorList>
    </citation>
    <scope>NUCLEOTIDE SEQUENCE [LARGE SCALE GENOMIC DNA]</scope>
    <source>
        <strain evidence="16 17">CCMP1335</strain>
    </source>
</reference>
<dbReference type="GO" id="GO:0005524">
    <property type="term" value="F:ATP binding"/>
    <property type="evidence" value="ECO:0007669"/>
    <property type="project" value="UniProtKB-KW"/>
</dbReference>
<dbReference type="InterPro" id="IPR044492">
    <property type="entry name" value="P_typ_ATPase_HD_dom"/>
</dbReference>
<dbReference type="STRING" id="35128.B8C4V7"/>
<dbReference type="Gene3D" id="3.40.1110.10">
    <property type="entry name" value="Calcium-transporting ATPase, cytoplasmic domain N"/>
    <property type="match status" value="1"/>
</dbReference>
<dbReference type="InterPro" id="IPR059000">
    <property type="entry name" value="ATPase_P-type_domA"/>
</dbReference>
<dbReference type="KEGG" id="tps:THAPSDRAFT_262679"/>
<keyword evidence="4" id="KW-0547">Nucleotide-binding</keyword>
<feature type="transmembrane region" description="Helical" evidence="14">
    <location>
        <begin position="880"/>
        <end position="906"/>
    </location>
</feature>
<feature type="transmembrane region" description="Helical" evidence="14">
    <location>
        <begin position="68"/>
        <end position="95"/>
    </location>
</feature>
<comment type="subcellular location">
    <subcellularLocation>
        <location evidence="1">Cell membrane</location>
        <topology evidence="1">Multi-pass membrane protein</topology>
    </subcellularLocation>
</comment>
<dbReference type="FunFam" id="3.40.50.1000:FF:000001">
    <property type="entry name" value="Phospholipid-transporting ATPase IC"/>
    <property type="match status" value="1"/>
</dbReference>
<dbReference type="InterPro" id="IPR006068">
    <property type="entry name" value="ATPase_P-typ_cation-transptr_C"/>
</dbReference>
<dbReference type="AlphaFoldDB" id="B8C4V7"/>
<evidence type="ECO:0000313" key="17">
    <source>
        <dbReference type="Proteomes" id="UP000001449"/>
    </source>
</evidence>
<feature type="transmembrane region" description="Helical" evidence="14">
    <location>
        <begin position="258"/>
        <end position="277"/>
    </location>
</feature>
<dbReference type="GO" id="GO:0005886">
    <property type="term" value="C:plasma membrane"/>
    <property type="evidence" value="ECO:0000318"/>
    <property type="project" value="GO_Central"/>
</dbReference>
<evidence type="ECO:0000256" key="5">
    <source>
        <dbReference type="ARBA" id="ARBA00022840"/>
    </source>
</evidence>
<dbReference type="SUPFAM" id="SSF81653">
    <property type="entry name" value="Calcium ATPase, transduction domain A"/>
    <property type="match status" value="1"/>
</dbReference>
<comment type="catalytic activity">
    <reaction evidence="12">
        <text>Na(+)(in) + ATP + H2O = Na(+)(out) + ADP + phosphate + H(+)</text>
        <dbReference type="Rhea" id="RHEA:14633"/>
        <dbReference type="ChEBI" id="CHEBI:15377"/>
        <dbReference type="ChEBI" id="CHEBI:15378"/>
        <dbReference type="ChEBI" id="CHEBI:29101"/>
        <dbReference type="ChEBI" id="CHEBI:30616"/>
        <dbReference type="ChEBI" id="CHEBI:43474"/>
        <dbReference type="ChEBI" id="CHEBI:456216"/>
        <dbReference type="EC" id="7.2.2.3"/>
    </reaction>
    <physiologicalReaction direction="left-to-right" evidence="12">
        <dbReference type="Rhea" id="RHEA:14634"/>
    </physiologicalReaction>
</comment>
<dbReference type="GO" id="GO:0005388">
    <property type="term" value="F:P-type calcium transporter activity"/>
    <property type="evidence" value="ECO:0000318"/>
    <property type="project" value="GO_Central"/>
</dbReference>
<dbReference type="InterPro" id="IPR023214">
    <property type="entry name" value="HAD_sf"/>
</dbReference>
<feature type="domain" description="Cation-transporting P-type ATPase N-terminal" evidence="15">
    <location>
        <begin position="8"/>
        <end position="85"/>
    </location>
</feature>
<keyword evidence="7 14" id="KW-1133">Transmembrane helix</keyword>
<dbReference type="PRINTS" id="PR00120">
    <property type="entry name" value="HATPASE"/>
</dbReference>
<sequence length="918" mass="99262">PQSTLRHPWHTLSINETITQLSLKDDLPKMGLSTEEACDRLAKYGPNQMAEKIKKTIWQRIWHQLNNVLVYVLITVAVVSLFTAWFQVALIVSVITLNTWIGIYQEGNAEKAADALKNMLSTDARVIRSGKEIMISAGEIVPGDVCLLGLGDKVPADMRLISVSNLATGEAALTGESVPIDKVTDAIPCENGMDPDQVPLGDRKNMSYSATLVAQGSGIGVAIATGDFTQIGTINLLVNNTQSIETDVLKQIDQISKYLFVAICTMCLGTFFVAFYYSDSYYKNALSSVNIALTCAVAMVPEGLEAIVTLVYSYAVKVMATQNAIVRALPAVETLGSVTVICSDKTGTLTQNIMSLTAFVTSNARYKNNGIKSAHPDDSFPVKNGESPSKDWIRSALACGVLCSKCVLGEGGGRAGEIGNPTELSILRASYFAGIDIEELKNDCPIVAEVPFSSDYKFMATIHESSDAPEGKYTAFVKGAPDRMVKFCKYQAKGGATGDDNYEDIDEAYWIEQIAILSSHGLRVLGLFGAQLGQEFVNGRPERKWLTMVGLCAIMDPPRPECVQAIREAHGAGVRVAMITGDHKDTATAIGHMLGIVDEKYSEAVTGPELDAMSDDEIRKCVLTHNVFARASPQNKIRIVKALQAEGQVTSMTGDGVNDAPALKAANMGVAMGKEGTDVAREASEMILADDNFATIVYAVKQGRVVWDNLRKVLLVNTPINNSQGLCVFFGMLVRLPNIPITTIQILYSNFICAVTLGFVCAVEPAEDGIMALPPRRVGKRLIGRYLFLRIILGTVILTGCVVGGALIVDRSDDKMMMMRAVSFNILDFGAISVTLSARFAYNSSMTLNILRGNPAVLFSVVTVTVLQVFLTYTPGLNSFVFSMMGMDGFGWALVIAAMVVVFAVMETEKAIRRNLKA</sequence>
<dbReference type="SUPFAM" id="SSF81665">
    <property type="entry name" value="Calcium ATPase, transmembrane domain M"/>
    <property type="match status" value="1"/>
</dbReference>
<dbReference type="EC" id="7.2.2.3" evidence="11"/>
<feature type="non-terminal residue" evidence="16">
    <location>
        <position position="918"/>
    </location>
</feature>
<dbReference type="SFLD" id="SFLDG00002">
    <property type="entry name" value="C1.7:_P-type_atpase_like"/>
    <property type="match status" value="1"/>
</dbReference>
<dbReference type="InterPro" id="IPR023299">
    <property type="entry name" value="ATPase_P-typ_cyto_dom_N"/>
</dbReference>
<dbReference type="Gene3D" id="2.70.150.10">
    <property type="entry name" value="Calcium-transporting ATPase, cytoplasmic transduction domain A"/>
    <property type="match status" value="1"/>
</dbReference>
<feature type="transmembrane region" description="Helical" evidence="14">
    <location>
        <begin position="787"/>
        <end position="809"/>
    </location>
</feature>
<dbReference type="PROSITE" id="PS00154">
    <property type="entry name" value="ATPASE_E1_E2"/>
    <property type="match status" value="1"/>
</dbReference>
<dbReference type="FunFam" id="3.40.50.1000:FF:000028">
    <property type="entry name" value="Calcium-transporting P-type ATPase, putative"/>
    <property type="match status" value="1"/>
</dbReference>
<evidence type="ECO:0000256" key="11">
    <source>
        <dbReference type="ARBA" id="ARBA00035029"/>
    </source>
</evidence>
<dbReference type="Pfam" id="PF13246">
    <property type="entry name" value="Cation_ATPase"/>
    <property type="match status" value="1"/>
</dbReference>
<feature type="transmembrane region" description="Helical" evidence="14">
    <location>
        <begin position="746"/>
        <end position="766"/>
    </location>
</feature>
<feature type="transmembrane region" description="Helical" evidence="14">
    <location>
        <begin position="821"/>
        <end position="842"/>
    </location>
</feature>
<name>B8C4V7_THAPS</name>
<dbReference type="SFLD" id="SFLDF00027">
    <property type="entry name" value="p-type_atpase"/>
    <property type="match status" value="1"/>
</dbReference>
<evidence type="ECO:0000256" key="12">
    <source>
        <dbReference type="ARBA" id="ARBA00049499"/>
    </source>
</evidence>
<dbReference type="EMBL" id="CM000643">
    <property type="protein sequence ID" value="EED91014.1"/>
    <property type="molecule type" value="Genomic_DNA"/>
</dbReference>
<evidence type="ECO:0000256" key="13">
    <source>
        <dbReference type="ARBA" id="ARBA00067200"/>
    </source>
</evidence>
<evidence type="ECO:0000313" key="16">
    <source>
        <dbReference type="EMBL" id="EED91014.1"/>
    </source>
</evidence>
<keyword evidence="6" id="KW-1278">Translocase</keyword>
<dbReference type="InParanoid" id="B8C4V7"/>
<keyword evidence="10" id="KW-0739">Sodium transport</keyword>
<dbReference type="InterPro" id="IPR050510">
    <property type="entry name" value="Cation_transp_ATPase_P-type"/>
</dbReference>
<dbReference type="SUPFAM" id="SSF81660">
    <property type="entry name" value="Metal cation-transporting ATPase, ATP-binding domain N"/>
    <property type="match status" value="1"/>
</dbReference>
<protein>
    <recommendedName>
        <fullName evidence="13">P-type sodium-transporting ATPase4</fullName>
        <ecNumber evidence="11">7.2.2.3</ecNumber>
    </recommendedName>
</protein>
<feature type="transmembrane region" description="Helical" evidence="14">
    <location>
        <begin position="854"/>
        <end position="874"/>
    </location>
</feature>
<dbReference type="GeneID" id="7446393"/>
<evidence type="ECO:0000256" key="1">
    <source>
        <dbReference type="ARBA" id="ARBA00004651"/>
    </source>
</evidence>
<dbReference type="eggNOG" id="KOG0202">
    <property type="taxonomic scope" value="Eukaryota"/>
</dbReference>
<keyword evidence="16" id="KW-0378">Hydrolase</keyword>
<dbReference type="GO" id="GO:0008554">
    <property type="term" value="F:P-type sodium transporter activity"/>
    <property type="evidence" value="ECO:0007669"/>
    <property type="project" value="UniProtKB-EC"/>
</dbReference>
<dbReference type="InterPro" id="IPR018303">
    <property type="entry name" value="ATPase_P-typ_P_site"/>
</dbReference>
<keyword evidence="9 14" id="KW-0472">Membrane</keyword>
<dbReference type="SUPFAM" id="SSF56784">
    <property type="entry name" value="HAD-like"/>
    <property type="match status" value="1"/>
</dbReference>
<keyword evidence="10" id="KW-0406">Ion transport</keyword>
<evidence type="ECO:0000256" key="8">
    <source>
        <dbReference type="ARBA" id="ARBA00023053"/>
    </source>
</evidence>
<dbReference type="Pfam" id="PF00690">
    <property type="entry name" value="Cation_ATPase_N"/>
    <property type="match status" value="1"/>
</dbReference>
<dbReference type="InterPro" id="IPR023298">
    <property type="entry name" value="ATPase_P-typ_TM_dom_sf"/>
</dbReference>
<dbReference type="SFLD" id="SFLDS00003">
    <property type="entry name" value="Haloacid_Dehalogenase"/>
    <property type="match status" value="1"/>
</dbReference>
<dbReference type="PaxDb" id="35128-Thaps262679"/>
<evidence type="ECO:0000256" key="2">
    <source>
        <dbReference type="ARBA" id="ARBA00022475"/>
    </source>
</evidence>
<evidence type="ECO:0000259" key="15">
    <source>
        <dbReference type="SMART" id="SM00831"/>
    </source>
</evidence>
<dbReference type="OMA" id="PVQKDCD"/>
<keyword evidence="3 14" id="KW-0812">Transmembrane</keyword>
<dbReference type="NCBIfam" id="TIGR01494">
    <property type="entry name" value="ATPase_P-type"/>
    <property type="match status" value="2"/>
</dbReference>